<dbReference type="SUPFAM" id="SSF46689">
    <property type="entry name" value="Homeodomain-like"/>
    <property type="match status" value="1"/>
</dbReference>
<feature type="DNA-binding region" description="H-T-H motif" evidence="4">
    <location>
        <begin position="41"/>
        <end position="60"/>
    </location>
</feature>
<dbReference type="PRINTS" id="PR00455">
    <property type="entry name" value="HTHTETR"/>
</dbReference>
<proteinExistence type="predicted"/>
<evidence type="ECO:0000256" key="4">
    <source>
        <dbReference type="PROSITE-ProRule" id="PRU00335"/>
    </source>
</evidence>
<keyword evidence="7" id="KW-1185">Reference proteome</keyword>
<feature type="domain" description="HTH tetR-type" evidence="5">
    <location>
        <begin position="19"/>
        <end position="78"/>
    </location>
</feature>
<protein>
    <submittedName>
        <fullName evidence="6">Helix-turn-helix domain-containing protein</fullName>
    </submittedName>
</protein>
<organism evidence="6 7">
    <name type="scientific">Kibdelosporangium lantanae</name>
    <dbReference type="NCBI Taxonomy" id="1497396"/>
    <lineage>
        <taxon>Bacteria</taxon>
        <taxon>Bacillati</taxon>
        <taxon>Actinomycetota</taxon>
        <taxon>Actinomycetes</taxon>
        <taxon>Pseudonocardiales</taxon>
        <taxon>Pseudonocardiaceae</taxon>
        <taxon>Kibdelosporangium</taxon>
    </lineage>
</organism>
<evidence type="ECO:0000256" key="2">
    <source>
        <dbReference type="ARBA" id="ARBA00023125"/>
    </source>
</evidence>
<accession>A0ABW3M8F4</accession>
<evidence type="ECO:0000256" key="3">
    <source>
        <dbReference type="ARBA" id="ARBA00023163"/>
    </source>
</evidence>
<reference evidence="7" key="1">
    <citation type="journal article" date="2019" name="Int. J. Syst. Evol. Microbiol.">
        <title>The Global Catalogue of Microorganisms (GCM) 10K type strain sequencing project: providing services to taxonomists for standard genome sequencing and annotation.</title>
        <authorList>
            <consortium name="The Broad Institute Genomics Platform"/>
            <consortium name="The Broad Institute Genome Sequencing Center for Infectious Disease"/>
            <person name="Wu L."/>
            <person name="Ma J."/>
        </authorList>
    </citation>
    <scope>NUCLEOTIDE SEQUENCE [LARGE SCALE GENOMIC DNA]</scope>
    <source>
        <strain evidence="7">JCM 31486</strain>
    </source>
</reference>
<keyword evidence="2 4" id="KW-0238">DNA-binding</keyword>
<dbReference type="Pfam" id="PF00440">
    <property type="entry name" value="TetR_N"/>
    <property type="match status" value="1"/>
</dbReference>
<dbReference type="PANTHER" id="PTHR30055">
    <property type="entry name" value="HTH-TYPE TRANSCRIPTIONAL REGULATOR RUTR"/>
    <property type="match status" value="1"/>
</dbReference>
<dbReference type="InterPro" id="IPR001647">
    <property type="entry name" value="HTH_TetR"/>
</dbReference>
<keyword evidence="1" id="KW-0805">Transcription regulation</keyword>
<name>A0ABW3M8F4_9PSEU</name>
<dbReference type="PROSITE" id="PS50977">
    <property type="entry name" value="HTH_TETR_2"/>
    <property type="match status" value="1"/>
</dbReference>
<comment type="caution">
    <text evidence="6">The sequence shown here is derived from an EMBL/GenBank/DDBJ whole genome shotgun (WGS) entry which is preliminary data.</text>
</comment>
<gene>
    <name evidence="6" type="ORF">ACFQ1S_12995</name>
</gene>
<evidence type="ECO:0000256" key="1">
    <source>
        <dbReference type="ARBA" id="ARBA00023015"/>
    </source>
</evidence>
<keyword evidence="3" id="KW-0804">Transcription</keyword>
<evidence type="ECO:0000259" key="5">
    <source>
        <dbReference type="PROSITE" id="PS50977"/>
    </source>
</evidence>
<dbReference type="Proteomes" id="UP001597045">
    <property type="component" value="Unassembled WGS sequence"/>
</dbReference>
<dbReference type="PANTHER" id="PTHR30055:SF234">
    <property type="entry name" value="HTH-TYPE TRANSCRIPTIONAL REGULATOR BETI"/>
    <property type="match status" value="1"/>
</dbReference>
<dbReference type="Gene3D" id="1.10.357.10">
    <property type="entry name" value="Tetracycline Repressor, domain 2"/>
    <property type="match status" value="1"/>
</dbReference>
<dbReference type="InterPro" id="IPR009057">
    <property type="entry name" value="Homeodomain-like_sf"/>
</dbReference>
<evidence type="ECO:0000313" key="7">
    <source>
        <dbReference type="Proteomes" id="UP001597045"/>
    </source>
</evidence>
<dbReference type="InterPro" id="IPR050109">
    <property type="entry name" value="HTH-type_TetR-like_transc_reg"/>
</dbReference>
<sequence>MLPGGSRLSTPAAGEREVQENRARLIDVATEVFAERGLGVTSDEIAARAGLAAGTTYRTFPSKAVEQLIARAKADGYLRRTTNAATCSWST</sequence>
<dbReference type="EMBL" id="JBHTIS010000644">
    <property type="protein sequence ID" value="MFD1046406.1"/>
    <property type="molecule type" value="Genomic_DNA"/>
</dbReference>
<evidence type="ECO:0000313" key="6">
    <source>
        <dbReference type="EMBL" id="MFD1046406.1"/>
    </source>
</evidence>